<protein>
    <submittedName>
        <fullName evidence="1">Uncharacterized protein</fullName>
    </submittedName>
</protein>
<dbReference type="EMBL" id="OZ019900">
    <property type="protein sequence ID" value="CAK9234412.1"/>
    <property type="molecule type" value="Genomic_DNA"/>
</dbReference>
<evidence type="ECO:0000313" key="1">
    <source>
        <dbReference type="EMBL" id="CAK9234412.1"/>
    </source>
</evidence>
<proteinExistence type="predicted"/>
<gene>
    <name evidence="1" type="ORF">CSSPTR1EN2_LOCUS22204</name>
</gene>
<sequence length="105" mass="11946">MTNVSQKFEMMKTDKTGQDRQADFERLAMQGRSNFSFTLGRILDTVDIREKQASTHARTRTTGRDRRGGTYTTDLDAACLLPKLLKFVSAIVKKKTRFDDVHACV</sequence>
<dbReference type="Proteomes" id="UP001497512">
    <property type="component" value="Chromosome 8"/>
</dbReference>
<name>A0ABP0V0R5_9BRYO</name>
<reference evidence="1" key="1">
    <citation type="submission" date="2024-02" db="EMBL/GenBank/DDBJ databases">
        <authorList>
            <consortium name="ELIXIR-Norway"/>
            <consortium name="Elixir Norway"/>
        </authorList>
    </citation>
    <scope>NUCLEOTIDE SEQUENCE</scope>
</reference>
<evidence type="ECO:0000313" key="2">
    <source>
        <dbReference type="Proteomes" id="UP001497512"/>
    </source>
</evidence>
<keyword evidence="2" id="KW-1185">Reference proteome</keyword>
<accession>A0ABP0V0R5</accession>
<organism evidence="1 2">
    <name type="scientific">Sphagnum troendelagicum</name>
    <dbReference type="NCBI Taxonomy" id="128251"/>
    <lineage>
        <taxon>Eukaryota</taxon>
        <taxon>Viridiplantae</taxon>
        <taxon>Streptophyta</taxon>
        <taxon>Embryophyta</taxon>
        <taxon>Bryophyta</taxon>
        <taxon>Sphagnophytina</taxon>
        <taxon>Sphagnopsida</taxon>
        <taxon>Sphagnales</taxon>
        <taxon>Sphagnaceae</taxon>
        <taxon>Sphagnum</taxon>
    </lineage>
</organism>